<dbReference type="GO" id="GO:0000139">
    <property type="term" value="C:Golgi membrane"/>
    <property type="evidence" value="ECO:0007669"/>
    <property type="project" value="InterPro"/>
</dbReference>
<evidence type="ECO:0000313" key="3">
    <source>
        <dbReference type="Proteomes" id="UP000736672"/>
    </source>
</evidence>
<dbReference type="InterPro" id="IPR029675">
    <property type="entry name" value="PGAP4"/>
</dbReference>
<accession>A0A9P9GCX9</accession>
<gene>
    <name evidence="2" type="ORF">B0J15DRAFT_503477</name>
</gene>
<reference evidence="2" key="1">
    <citation type="journal article" date="2021" name="Nat. Commun.">
        <title>Genetic determinants of endophytism in the Arabidopsis root mycobiome.</title>
        <authorList>
            <person name="Mesny F."/>
            <person name="Miyauchi S."/>
            <person name="Thiergart T."/>
            <person name="Pickel B."/>
            <person name="Atanasova L."/>
            <person name="Karlsson M."/>
            <person name="Huettel B."/>
            <person name="Barry K.W."/>
            <person name="Haridas S."/>
            <person name="Chen C."/>
            <person name="Bauer D."/>
            <person name="Andreopoulos W."/>
            <person name="Pangilinan J."/>
            <person name="LaButti K."/>
            <person name="Riley R."/>
            <person name="Lipzen A."/>
            <person name="Clum A."/>
            <person name="Drula E."/>
            <person name="Henrissat B."/>
            <person name="Kohler A."/>
            <person name="Grigoriev I.V."/>
            <person name="Martin F.M."/>
            <person name="Hacquard S."/>
        </authorList>
    </citation>
    <scope>NUCLEOTIDE SEQUENCE</scope>
    <source>
        <strain evidence="2">FSSC 5 MPI-SDFR-AT-0091</strain>
    </source>
</reference>
<name>A0A9P9GCX9_FUSSL</name>
<dbReference type="CDD" id="cd22189">
    <property type="entry name" value="PGAP4-like_fungal"/>
    <property type="match status" value="1"/>
</dbReference>
<dbReference type="Proteomes" id="UP000736672">
    <property type="component" value="Unassembled WGS sequence"/>
</dbReference>
<feature type="transmembrane region" description="Helical" evidence="1">
    <location>
        <begin position="298"/>
        <end position="317"/>
    </location>
</feature>
<keyword evidence="3" id="KW-1185">Reference proteome</keyword>
<keyword evidence="1" id="KW-0812">Transmembrane</keyword>
<comment type="caution">
    <text evidence="2">The sequence shown here is derived from an EMBL/GenBank/DDBJ whole genome shotgun (WGS) entry which is preliminary data.</text>
</comment>
<evidence type="ECO:0000256" key="1">
    <source>
        <dbReference type="SAM" id="Phobius"/>
    </source>
</evidence>
<protein>
    <recommendedName>
        <fullName evidence="4">Integral membrane protein</fullName>
    </recommendedName>
</protein>
<dbReference type="PANTHER" id="PTHR31410:SF1">
    <property type="entry name" value="POST-GPI ATTACHMENT TO PROTEINS FACTOR 4"/>
    <property type="match status" value="1"/>
</dbReference>
<organism evidence="2 3">
    <name type="scientific">Fusarium solani</name>
    <name type="common">Filamentous fungus</name>
    <dbReference type="NCBI Taxonomy" id="169388"/>
    <lineage>
        <taxon>Eukaryota</taxon>
        <taxon>Fungi</taxon>
        <taxon>Dikarya</taxon>
        <taxon>Ascomycota</taxon>
        <taxon>Pezizomycotina</taxon>
        <taxon>Sordariomycetes</taxon>
        <taxon>Hypocreomycetidae</taxon>
        <taxon>Hypocreales</taxon>
        <taxon>Nectriaceae</taxon>
        <taxon>Fusarium</taxon>
        <taxon>Fusarium solani species complex</taxon>
    </lineage>
</organism>
<dbReference type="OrthoDB" id="2016523at2759"/>
<proteinExistence type="predicted"/>
<dbReference type="EMBL" id="JAGTJS010000023">
    <property type="protein sequence ID" value="KAH7237229.1"/>
    <property type="molecule type" value="Genomic_DNA"/>
</dbReference>
<dbReference type="GO" id="GO:0016757">
    <property type="term" value="F:glycosyltransferase activity"/>
    <property type="evidence" value="ECO:0007669"/>
    <property type="project" value="InterPro"/>
</dbReference>
<evidence type="ECO:0008006" key="4">
    <source>
        <dbReference type="Google" id="ProtNLM"/>
    </source>
</evidence>
<dbReference type="GO" id="GO:0006506">
    <property type="term" value="P:GPI anchor biosynthetic process"/>
    <property type="evidence" value="ECO:0007669"/>
    <property type="project" value="InterPro"/>
</dbReference>
<feature type="transmembrane region" description="Helical" evidence="1">
    <location>
        <begin position="337"/>
        <end position="356"/>
    </location>
</feature>
<keyword evidence="1" id="KW-0472">Membrane</keyword>
<evidence type="ECO:0000313" key="2">
    <source>
        <dbReference type="EMBL" id="KAH7237229.1"/>
    </source>
</evidence>
<sequence length="459" mass="52103">MMTQFNRGYLSAVETVVGDAPSQPLSILTLLASSTSNEAMRPSRANIGFWLLWLCALVWCYLNSYDDPSSFFYDADRAFDRSFSAVREAEVEEYLRRDVYPAVELPDRTDAPVAGEFLCIGIPSINRTSSAFLAHAVGSLVDALTPEERNSIHIAVLLADKDPKRHFAYGKEWLFNLADEVLVYENTNVGETTDETSSNLNYTVLPHDVRGVGRSDDRVENIRLDHSVLFEVCRKRDPSYFALVEDDVIASRDWFTRFKKGVAQVEKQAKDSGTDWIYLRLFYSEIFMGWNNEEIFDYLKVVILAYTSVIVCLLVALRCRRHRHSGSFASKDFAQTVALLLGLWIPACIALAFVTGRTTLRRLTTFSPGVREMPRYGCCAQGLVFPNHHLQGLQDFLRTPPFQFPGDMITEDYARDRGLTKWALDPSVMQHVGLVESSDGPRRAEVWNFSFERLRPRPG</sequence>
<dbReference type="AlphaFoldDB" id="A0A9P9GCX9"/>
<dbReference type="PANTHER" id="PTHR31410">
    <property type="entry name" value="TRANSMEMBRANE PROTEIN 246"/>
    <property type="match status" value="1"/>
</dbReference>
<keyword evidence="1" id="KW-1133">Transmembrane helix</keyword>